<reference evidence="3" key="1">
    <citation type="submission" date="2016-10" db="EMBL/GenBank/DDBJ databases">
        <authorList>
            <person name="Varghese N."/>
            <person name="Submissions S."/>
        </authorList>
    </citation>
    <scope>NUCLEOTIDE SEQUENCE [LARGE SCALE GENOMIC DNA]</scope>
    <source>
        <strain evidence="3">DSM 10002</strain>
    </source>
</reference>
<sequence>MRNFGSDGNRLLKPLGVSPAAEEAYLKLLLQDDHELEDSVEHELENLGLILPDTDGPKPISASKVIENALHVKYDEVKALKDSLVAFEAMETRTQDNYYHTSVSVYEIGVWYERIFTEACERIRYWDSEPHLGNELIFPGYSSLFDRNIFVEAIYESESFENSEFTDSVLSCVQMGEHVSIAAKLPFRMVISDDREVLIMWKNDVDIPIALVSNDPSLIAIMHKGFDHVWDRSIPFGLNQNLSDGELPENVKDIINLMTLGLTDEAIARRLNISSRTVARRIGALMSSLNINTRFQLGLKVQQNSLIDSSDLL</sequence>
<dbReference type="STRING" id="131112.SAMN04489737_0566"/>
<dbReference type="InterPro" id="IPR016032">
    <property type="entry name" value="Sig_transdc_resp-reg_C-effctor"/>
</dbReference>
<accession>A0A1H2LD55</accession>
<evidence type="ECO:0000313" key="3">
    <source>
        <dbReference type="Proteomes" id="UP000214355"/>
    </source>
</evidence>
<dbReference type="OrthoDB" id="3268545at2"/>
<proteinExistence type="predicted"/>
<organism evidence="2 3">
    <name type="scientific">Arcanobacterium phocae</name>
    <dbReference type="NCBI Taxonomy" id="131112"/>
    <lineage>
        <taxon>Bacteria</taxon>
        <taxon>Bacillati</taxon>
        <taxon>Actinomycetota</taxon>
        <taxon>Actinomycetes</taxon>
        <taxon>Actinomycetales</taxon>
        <taxon>Actinomycetaceae</taxon>
        <taxon>Arcanobacterium</taxon>
    </lineage>
</organism>
<dbReference type="RefSeq" id="WP_091279657.1">
    <property type="nucleotide sequence ID" value="NZ_JABAPH010000057.1"/>
</dbReference>
<dbReference type="InterPro" id="IPR000792">
    <property type="entry name" value="Tscrpt_reg_LuxR_C"/>
</dbReference>
<dbReference type="Proteomes" id="UP000214355">
    <property type="component" value="Chromosome I"/>
</dbReference>
<dbReference type="InterPro" id="IPR036388">
    <property type="entry name" value="WH-like_DNA-bd_sf"/>
</dbReference>
<evidence type="ECO:0000313" key="2">
    <source>
        <dbReference type="EMBL" id="SDU78665.1"/>
    </source>
</evidence>
<protein>
    <submittedName>
        <fullName evidence="2">Regulatory protein, luxR family</fullName>
    </submittedName>
</protein>
<evidence type="ECO:0000259" key="1">
    <source>
        <dbReference type="SMART" id="SM00421"/>
    </source>
</evidence>
<dbReference type="GO" id="GO:0003677">
    <property type="term" value="F:DNA binding"/>
    <property type="evidence" value="ECO:0007669"/>
    <property type="project" value="InterPro"/>
</dbReference>
<gene>
    <name evidence="2" type="ORF">SAMN04489737_0566</name>
</gene>
<dbReference type="GeneID" id="65344311"/>
<dbReference type="EMBL" id="LT629804">
    <property type="protein sequence ID" value="SDU78665.1"/>
    <property type="molecule type" value="Genomic_DNA"/>
</dbReference>
<dbReference type="Gene3D" id="1.10.10.10">
    <property type="entry name" value="Winged helix-like DNA-binding domain superfamily/Winged helix DNA-binding domain"/>
    <property type="match status" value="1"/>
</dbReference>
<feature type="domain" description="HTH luxR-type" evidence="1">
    <location>
        <begin position="244"/>
        <end position="301"/>
    </location>
</feature>
<dbReference type="Pfam" id="PF00196">
    <property type="entry name" value="GerE"/>
    <property type="match status" value="1"/>
</dbReference>
<name>A0A1H2LD55_9ACTO</name>
<dbReference type="GO" id="GO:0006355">
    <property type="term" value="P:regulation of DNA-templated transcription"/>
    <property type="evidence" value="ECO:0007669"/>
    <property type="project" value="InterPro"/>
</dbReference>
<keyword evidence="3" id="KW-1185">Reference proteome</keyword>
<dbReference type="SMART" id="SM00421">
    <property type="entry name" value="HTH_LUXR"/>
    <property type="match status" value="1"/>
</dbReference>
<dbReference type="AlphaFoldDB" id="A0A1H2LD55"/>
<dbReference type="SUPFAM" id="SSF46894">
    <property type="entry name" value="C-terminal effector domain of the bipartite response regulators"/>
    <property type="match status" value="1"/>
</dbReference>